<dbReference type="Proteomes" id="UP001201262">
    <property type="component" value="Unassembled WGS sequence"/>
</dbReference>
<sequence length="306" mass="34352">MSSDESSFYLYGVGASPDALTLGSLVLEKYWEPLIARHYSHALLKDQDLEDNVWSSTLKNCIFYGRTRLTPDVGVSGFEIIDLRLAWQKDHERIVMAKSGRRMTLKDPEKFLHTHVLTNPQAQSSLKLWLSSARSQYVMNMKWARRPKIWLLTGLYILEGTRTVVRKSTSTKVEAGVNSALIGAVSSVPIGGSISLGMGDEWEMAMEMDEGHVWAAQYRLVDARYLLGRSGQKAGGLPVIGLYKDILSVNMKRGGTADEVEVALSPASEAVDEEKDEKDEEAYEEYEKKLEEAIRIFEDAPRMLLN</sequence>
<keyword evidence="2" id="KW-1185">Reference proteome</keyword>
<dbReference type="AlphaFoldDB" id="A0AAD4PYK1"/>
<comment type="caution">
    <text evidence="1">The sequence shown here is derived from an EMBL/GenBank/DDBJ whole genome shotgun (WGS) entry which is preliminary data.</text>
</comment>
<dbReference type="RefSeq" id="XP_046072515.1">
    <property type="nucleotide sequence ID" value="XM_046216215.1"/>
</dbReference>
<accession>A0AAD4PYK1</accession>
<gene>
    <name evidence="1" type="ORF">BGW36DRAFT_379524</name>
</gene>
<name>A0AAD4PYK1_9EURO</name>
<evidence type="ECO:0000313" key="2">
    <source>
        <dbReference type="Proteomes" id="UP001201262"/>
    </source>
</evidence>
<evidence type="ECO:0000313" key="1">
    <source>
        <dbReference type="EMBL" id="KAH8697814.1"/>
    </source>
</evidence>
<dbReference type="GeneID" id="70246502"/>
<dbReference type="EMBL" id="JAJTJA010000006">
    <property type="protein sequence ID" value="KAH8697814.1"/>
    <property type="molecule type" value="Genomic_DNA"/>
</dbReference>
<proteinExistence type="predicted"/>
<protein>
    <submittedName>
        <fullName evidence="1">Uncharacterized protein</fullName>
    </submittedName>
</protein>
<reference evidence="1" key="1">
    <citation type="submission" date="2021-12" db="EMBL/GenBank/DDBJ databases">
        <title>Convergent genome expansion in fungi linked to evolution of root-endophyte symbiosis.</title>
        <authorList>
            <consortium name="DOE Joint Genome Institute"/>
            <person name="Ke Y.-H."/>
            <person name="Bonito G."/>
            <person name="Liao H.-L."/>
            <person name="Looney B."/>
            <person name="Rojas-Flechas A."/>
            <person name="Nash J."/>
            <person name="Hameed K."/>
            <person name="Schadt C."/>
            <person name="Martin F."/>
            <person name="Crous P.W."/>
            <person name="Miettinen O."/>
            <person name="Magnuson J.K."/>
            <person name="Labbe J."/>
            <person name="Jacobson D."/>
            <person name="Doktycz M.J."/>
            <person name="Veneault-Fourrey C."/>
            <person name="Kuo A."/>
            <person name="Mondo S."/>
            <person name="Calhoun S."/>
            <person name="Riley R."/>
            <person name="Ohm R."/>
            <person name="LaButti K."/>
            <person name="Andreopoulos B."/>
            <person name="Pangilinan J."/>
            <person name="Nolan M."/>
            <person name="Tritt A."/>
            <person name="Clum A."/>
            <person name="Lipzen A."/>
            <person name="Daum C."/>
            <person name="Barry K."/>
            <person name="Grigoriev I.V."/>
            <person name="Vilgalys R."/>
        </authorList>
    </citation>
    <scope>NUCLEOTIDE SEQUENCE</scope>
    <source>
        <strain evidence="1">PMI_201</strain>
    </source>
</reference>
<organism evidence="1 2">
    <name type="scientific">Talaromyces proteolyticus</name>
    <dbReference type="NCBI Taxonomy" id="1131652"/>
    <lineage>
        <taxon>Eukaryota</taxon>
        <taxon>Fungi</taxon>
        <taxon>Dikarya</taxon>
        <taxon>Ascomycota</taxon>
        <taxon>Pezizomycotina</taxon>
        <taxon>Eurotiomycetes</taxon>
        <taxon>Eurotiomycetidae</taxon>
        <taxon>Eurotiales</taxon>
        <taxon>Trichocomaceae</taxon>
        <taxon>Talaromyces</taxon>
        <taxon>Talaromyces sect. Bacilispori</taxon>
    </lineage>
</organism>